<sequence>MLKHRYGLMQNSINVKIFTSFCLLFCSVASFFGVANTQLELQLPASDRGYVLPVPQNTIYKADKLSLKHLGKKIEADVQVLMLYPLSKQSTKQAIRLLYIKPLPRLSNNTLVTLVTSQNGKESIIALGANKKGALLIYPSFDWLRQAILLHPPGVDVNAQWYIQPQIRYARFIADKPLMLKHKYPPEKAAQWLYDRPQSFFQLYLFTQDNQWLEQGFSEANFYASKVDDKGRFVLKTKPDVKYANSKGMVTAYMLSGDALYLDVVKRLYNLTKTWDEVYTLGRGFWTERHQAAALNSALSLWEVYLKADTHKRVQEIITATESMTFNPPNDWPFKSCPLHTVKSHEGKGDNTPVCSPWMMALLGDAIWRYQLLLQDNAHQQLLVAFATFVAKSGTYPGAKRHAHITMIPKYFVSFGPRQFEEDNMWTDPQHTCDVAGLVAKGYYMLALQGKKNEAIAQAFGKLTQYCANTANKLKRKHAKNKVWRVRPPRKFGWMYSTTSDLPWIAKRYLDVTDIAE</sequence>
<dbReference type="Proteomes" id="UP000199308">
    <property type="component" value="Unassembled WGS sequence"/>
</dbReference>
<evidence type="ECO:0000313" key="1">
    <source>
        <dbReference type="EMBL" id="SET36518.1"/>
    </source>
</evidence>
<dbReference type="EMBL" id="FOHK01000007">
    <property type="protein sequence ID" value="SET36518.1"/>
    <property type="molecule type" value="Genomic_DNA"/>
</dbReference>
<dbReference type="RefSeq" id="WP_093329114.1">
    <property type="nucleotide sequence ID" value="NZ_AP027363.1"/>
</dbReference>
<dbReference type="STRING" id="349064.SAMN05660429_01614"/>
<name>A0A1I0DWB0_THASX</name>
<reference evidence="1 2" key="1">
    <citation type="submission" date="2016-10" db="EMBL/GenBank/DDBJ databases">
        <authorList>
            <person name="de Groot N.N."/>
        </authorList>
    </citation>
    <scope>NUCLEOTIDE SEQUENCE [LARGE SCALE GENOMIC DNA]</scope>
    <source>
        <strain evidence="1 2">DSM 19706</strain>
    </source>
</reference>
<gene>
    <name evidence="1" type="ORF">SAMN05660429_01614</name>
</gene>
<dbReference type="OrthoDB" id="5759241at2"/>
<evidence type="ECO:0000313" key="2">
    <source>
        <dbReference type="Proteomes" id="UP000199308"/>
    </source>
</evidence>
<keyword evidence="2" id="KW-1185">Reference proteome</keyword>
<dbReference type="AlphaFoldDB" id="A0A1I0DWB0"/>
<proteinExistence type="predicted"/>
<protein>
    <submittedName>
        <fullName evidence="1">Uncharacterized protein</fullName>
    </submittedName>
</protein>
<organism evidence="1 2">
    <name type="scientific">Thalassotalea agarivorans</name>
    <name type="common">Thalassomonas agarivorans</name>
    <dbReference type="NCBI Taxonomy" id="349064"/>
    <lineage>
        <taxon>Bacteria</taxon>
        <taxon>Pseudomonadati</taxon>
        <taxon>Pseudomonadota</taxon>
        <taxon>Gammaproteobacteria</taxon>
        <taxon>Alteromonadales</taxon>
        <taxon>Colwelliaceae</taxon>
        <taxon>Thalassotalea</taxon>
    </lineage>
</organism>
<accession>A0A1I0DWB0</accession>